<feature type="region of interest" description="Disordered" evidence="1">
    <location>
        <begin position="1"/>
        <end position="32"/>
    </location>
</feature>
<dbReference type="Proteomes" id="UP001301958">
    <property type="component" value="Unassembled WGS sequence"/>
</dbReference>
<gene>
    <name evidence="2" type="ORF">QBC38DRAFT_440843</name>
</gene>
<reference evidence="2" key="1">
    <citation type="journal article" date="2023" name="Mol. Phylogenet. Evol.">
        <title>Genome-scale phylogeny and comparative genomics of the fungal order Sordariales.</title>
        <authorList>
            <person name="Hensen N."/>
            <person name="Bonometti L."/>
            <person name="Westerberg I."/>
            <person name="Brannstrom I.O."/>
            <person name="Guillou S."/>
            <person name="Cros-Aarteil S."/>
            <person name="Calhoun S."/>
            <person name="Haridas S."/>
            <person name="Kuo A."/>
            <person name="Mondo S."/>
            <person name="Pangilinan J."/>
            <person name="Riley R."/>
            <person name="LaButti K."/>
            <person name="Andreopoulos B."/>
            <person name="Lipzen A."/>
            <person name="Chen C."/>
            <person name="Yan M."/>
            <person name="Daum C."/>
            <person name="Ng V."/>
            <person name="Clum A."/>
            <person name="Steindorff A."/>
            <person name="Ohm R.A."/>
            <person name="Martin F."/>
            <person name="Silar P."/>
            <person name="Natvig D.O."/>
            <person name="Lalanne C."/>
            <person name="Gautier V."/>
            <person name="Ament-Velasquez S.L."/>
            <person name="Kruys A."/>
            <person name="Hutchinson M.I."/>
            <person name="Powell A.J."/>
            <person name="Barry K."/>
            <person name="Miller A.N."/>
            <person name="Grigoriev I.V."/>
            <person name="Debuchy R."/>
            <person name="Gladieux P."/>
            <person name="Hiltunen Thoren M."/>
            <person name="Johannesson H."/>
        </authorList>
    </citation>
    <scope>NUCLEOTIDE SEQUENCE</scope>
    <source>
        <strain evidence="2">CBS 990.96</strain>
    </source>
</reference>
<feature type="compositionally biased region" description="Basic and acidic residues" evidence="1">
    <location>
        <begin position="143"/>
        <end position="159"/>
    </location>
</feature>
<evidence type="ECO:0000313" key="2">
    <source>
        <dbReference type="EMBL" id="KAK4230507.1"/>
    </source>
</evidence>
<protein>
    <submittedName>
        <fullName evidence="2">Uncharacterized protein</fullName>
    </submittedName>
</protein>
<accession>A0AAN7H473</accession>
<feature type="compositionally biased region" description="Low complexity" evidence="1">
    <location>
        <begin position="1"/>
        <end position="28"/>
    </location>
</feature>
<name>A0AAN7H473_9PEZI</name>
<dbReference type="EMBL" id="MU865298">
    <property type="protein sequence ID" value="KAK4230507.1"/>
    <property type="molecule type" value="Genomic_DNA"/>
</dbReference>
<organism evidence="2 3">
    <name type="scientific">Podospora fimiseda</name>
    <dbReference type="NCBI Taxonomy" id="252190"/>
    <lineage>
        <taxon>Eukaryota</taxon>
        <taxon>Fungi</taxon>
        <taxon>Dikarya</taxon>
        <taxon>Ascomycota</taxon>
        <taxon>Pezizomycotina</taxon>
        <taxon>Sordariomycetes</taxon>
        <taxon>Sordariomycetidae</taxon>
        <taxon>Sordariales</taxon>
        <taxon>Podosporaceae</taxon>
        <taxon>Podospora</taxon>
    </lineage>
</organism>
<reference evidence="2" key="2">
    <citation type="submission" date="2023-05" db="EMBL/GenBank/DDBJ databases">
        <authorList>
            <consortium name="Lawrence Berkeley National Laboratory"/>
            <person name="Steindorff A."/>
            <person name="Hensen N."/>
            <person name="Bonometti L."/>
            <person name="Westerberg I."/>
            <person name="Brannstrom I.O."/>
            <person name="Guillou S."/>
            <person name="Cros-Aarteil S."/>
            <person name="Calhoun S."/>
            <person name="Haridas S."/>
            <person name="Kuo A."/>
            <person name="Mondo S."/>
            <person name="Pangilinan J."/>
            <person name="Riley R."/>
            <person name="Labutti K."/>
            <person name="Andreopoulos B."/>
            <person name="Lipzen A."/>
            <person name="Chen C."/>
            <person name="Yanf M."/>
            <person name="Daum C."/>
            <person name="Ng V."/>
            <person name="Clum A."/>
            <person name="Ohm R."/>
            <person name="Martin F."/>
            <person name="Silar P."/>
            <person name="Natvig D."/>
            <person name="Lalanne C."/>
            <person name="Gautier V."/>
            <person name="Ament-Velasquez S.L."/>
            <person name="Kruys A."/>
            <person name="Hutchinson M.I."/>
            <person name="Powell A.J."/>
            <person name="Barry K."/>
            <person name="Miller A.N."/>
            <person name="Grigoriev I.V."/>
            <person name="Debuchy R."/>
            <person name="Gladieux P."/>
            <person name="Thoren M.H."/>
            <person name="Johannesson H."/>
        </authorList>
    </citation>
    <scope>NUCLEOTIDE SEQUENCE</scope>
    <source>
        <strain evidence="2">CBS 990.96</strain>
    </source>
</reference>
<evidence type="ECO:0000313" key="3">
    <source>
        <dbReference type="Proteomes" id="UP001301958"/>
    </source>
</evidence>
<keyword evidence="3" id="KW-1185">Reference proteome</keyword>
<evidence type="ECO:0000256" key="1">
    <source>
        <dbReference type="SAM" id="MobiDB-lite"/>
    </source>
</evidence>
<dbReference type="AlphaFoldDB" id="A0AAN7H473"/>
<feature type="region of interest" description="Disordered" evidence="1">
    <location>
        <begin position="120"/>
        <end position="159"/>
    </location>
</feature>
<feature type="compositionally biased region" description="Acidic residues" evidence="1">
    <location>
        <begin position="122"/>
        <end position="142"/>
    </location>
</feature>
<proteinExistence type="predicted"/>
<sequence length="217" mass="23470">MAPATDPSNNSNNNDNTSSSSTTQDGNDLPSSASVGDNLAQLANFCASAYLHYTSFSFIGNEAYYLSRKASEADHNDSPFDRGFPALGVGSGEQTATALEASLANLESKLDELLASFGIPPEYDEGNNLPEEDDDDDEQDENGDNKDKATVNHGKEGEATEKLNKQEIFVYQEGEASQRIISTMIMIQIANVDICTDTEILTAEWVLESSTIQNGFF</sequence>
<comment type="caution">
    <text evidence="2">The sequence shown here is derived from an EMBL/GenBank/DDBJ whole genome shotgun (WGS) entry which is preliminary data.</text>
</comment>